<dbReference type="EMBL" id="JAQHRD010000018">
    <property type="protein sequence ID" value="KAJ6436681.1"/>
    <property type="molecule type" value="Genomic_DNA"/>
</dbReference>
<accession>A0AB34FCY2</accession>
<proteinExistence type="predicted"/>
<protein>
    <submittedName>
        <fullName evidence="1">Uncharacterized protein</fullName>
    </submittedName>
</protein>
<organism evidence="1 2">
    <name type="scientific">Purpureocillium lavendulum</name>
    <dbReference type="NCBI Taxonomy" id="1247861"/>
    <lineage>
        <taxon>Eukaryota</taxon>
        <taxon>Fungi</taxon>
        <taxon>Dikarya</taxon>
        <taxon>Ascomycota</taxon>
        <taxon>Pezizomycotina</taxon>
        <taxon>Sordariomycetes</taxon>
        <taxon>Hypocreomycetidae</taxon>
        <taxon>Hypocreales</taxon>
        <taxon>Ophiocordycipitaceae</taxon>
        <taxon>Purpureocillium</taxon>
    </lineage>
</organism>
<evidence type="ECO:0000313" key="2">
    <source>
        <dbReference type="Proteomes" id="UP001163105"/>
    </source>
</evidence>
<comment type="caution">
    <text evidence="1">The sequence shown here is derived from an EMBL/GenBank/DDBJ whole genome shotgun (WGS) entry which is preliminary data.</text>
</comment>
<dbReference type="PANTHER" id="PTHR35896:SF3">
    <property type="entry name" value="MAJOR FACILITATOR SUPERFAMILY TRANSPORTER"/>
    <property type="match status" value="1"/>
</dbReference>
<evidence type="ECO:0000313" key="1">
    <source>
        <dbReference type="EMBL" id="KAJ6436681.1"/>
    </source>
</evidence>
<keyword evidence="2" id="KW-1185">Reference proteome</keyword>
<dbReference type="Proteomes" id="UP001163105">
    <property type="component" value="Unassembled WGS sequence"/>
</dbReference>
<reference evidence="1" key="1">
    <citation type="submission" date="2023-01" db="EMBL/GenBank/DDBJ databases">
        <title>The growth and conidiation of Purpureocillium lavendulum are regulated by nitrogen source and histone H3K14 acetylation.</title>
        <authorList>
            <person name="Tang P."/>
            <person name="Han J."/>
            <person name="Zhang C."/>
            <person name="Tang P."/>
            <person name="Qi F."/>
            <person name="Zhang K."/>
            <person name="Liang L."/>
        </authorList>
    </citation>
    <scope>NUCLEOTIDE SEQUENCE</scope>
    <source>
        <strain evidence="1">YMF1.00683</strain>
    </source>
</reference>
<dbReference type="InterPro" id="IPR053008">
    <property type="entry name" value="Phomopsin_biosynth_assoc"/>
</dbReference>
<gene>
    <name evidence="1" type="ORF">O9K51_10800</name>
</gene>
<dbReference type="PANTHER" id="PTHR35896">
    <property type="entry name" value="IG-LIKE DOMAIN-CONTAINING PROTEIN"/>
    <property type="match status" value="1"/>
</dbReference>
<dbReference type="AlphaFoldDB" id="A0AB34FCY2"/>
<name>A0AB34FCY2_9HYPO</name>
<sequence>MAAAWLPGRCIDEELSAEFDRAGDGPAGRWQFWSDENRTVELSLEEVGRLADTPDQFFYTTANWHFHHCLFLWRKQQRAKVTGVLVERRYDNERHVKHCGKVFSKPLPVYAYVELKSSAEEPHDFSKITIHSS</sequence>